<dbReference type="InterPro" id="IPR010374">
    <property type="entry name" value="DUF969"/>
</dbReference>
<gene>
    <name evidence="1" type="ORF">FA707_09600</name>
</gene>
<name>A0A4D7CSJ5_9ENTE</name>
<keyword evidence="2" id="KW-1185">Reference proteome</keyword>
<reference evidence="1 2" key="1">
    <citation type="submission" date="2019-04" db="EMBL/GenBank/DDBJ databases">
        <title>Vagococcus sp. nov., isolated from faeces of yaks (Bos grunniens).</title>
        <authorList>
            <person name="Ge Y."/>
        </authorList>
    </citation>
    <scope>NUCLEOTIDE SEQUENCE [LARGE SCALE GENOMIC DNA]</scope>
    <source>
        <strain evidence="1 2">MN-17</strain>
    </source>
</reference>
<dbReference type="AlphaFoldDB" id="A0A4D7CSJ5"/>
<accession>A0A4D7CSJ5</accession>
<dbReference type="KEGG" id="vao:FA707_09600"/>
<dbReference type="Proteomes" id="UP000298615">
    <property type="component" value="Chromosome"/>
</dbReference>
<sequence length="243" mass="26390">MCYLNNRKKVCVVNDLLTLLGVVIVIVGFALKLDAILIITISLIVTALVGGLGIDGMLEVLGTSFVNNRGMTIFILIMLATGTLERNGLKESAATFIQRFKNVSASVIVAIYGVFRMIMAAFNVSFGGVAGFVRPIIYPMTLGTLESKGLEPTPEYEEELKGMSSAMENICWFFGQVLFIGGPGGLLVQSTLKGLGYDVSLATLAMYEIPVAITALIVACVYFFWKDKQLMKKIYGNTKKEAK</sequence>
<dbReference type="Pfam" id="PF06149">
    <property type="entry name" value="DUF969"/>
    <property type="match status" value="1"/>
</dbReference>
<organism evidence="1 2">
    <name type="scientific">Vagococcus zengguangii</name>
    <dbReference type="NCBI Taxonomy" id="2571750"/>
    <lineage>
        <taxon>Bacteria</taxon>
        <taxon>Bacillati</taxon>
        <taxon>Bacillota</taxon>
        <taxon>Bacilli</taxon>
        <taxon>Lactobacillales</taxon>
        <taxon>Enterococcaceae</taxon>
        <taxon>Vagococcus</taxon>
    </lineage>
</organism>
<proteinExistence type="predicted"/>
<evidence type="ECO:0000313" key="1">
    <source>
        <dbReference type="EMBL" id="QCI87169.1"/>
    </source>
</evidence>
<evidence type="ECO:0000313" key="2">
    <source>
        <dbReference type="Proteomes" id="UP000298615"/>
    </source>
</evidence>
<protein>
    <submittedName>
        <fullName evidence="1">DUF969 domain-containing protein</fullName>
    </submittedName>
</protein>
<dbReference type="EMBL" id="CP039712">
    <property type="protein sequence ID" value="QCI87169.1"/>
    <property type="molecule type" value="Genomic_DNA"/>
</dbReference>
<dbReference type="OrthoDB" id="80065at2"/>